<dbReference type="PANTHER" id="PTHR46558:SF4">
    <property type="entry name" value="DNA-BIDING PHAGE PROTEIN"/>
    <property type="match status" value="1"/>
</dbReference>
<sequence length="122" mass="13603">MIEIHTAAFLSLKRWHIQTEMECIVMSVTLGEKIRTLRIKNGYTQNAVALRLCVSKQAVSKWENDHSYPDIFLLPRLAKLLSITLDDLLSEAGFSEESGSSHTAVSECAEHYGLGGDSHDII</sequence>
<dbReference type="AlphaFoldDB" id="A0A1W2BW85"/>
<reference evidence="3 4" key="1">
    <citation type="submission" date="2017-04" db="EMBL/GenBank/DDBJ databases">
        <authorList>
            <person name="Afonso C.L."/>
            <person name="Miller P.J."/>
            <person name="Scott M.A."/>
            <person name="Spackman E."/>
            <person name="Goraichik I."/>
            <person name="Dimitrov K.M."/>
            <person name="Suarez D.L."/>
            <person name="Swayne D.E."/>
        </authorList>
    </citation>
    <scope>NUCLEOTIDE SEQUENCE [LARGE SCALE GENOMIC DNA]</scope>
    <source>
        <strain evidence="3 4">DSM 12816</strain>
    </source>
</reference>
<dbReference type="Pfam" id="PF01381">
    <property type="entry name" value="HTH_3"/>
    <property type="match status" value="1"/>
</dbReference>
<keyword evidence="1 3" id="KW-0238">DNA-binding</keyword>
<dbReference type="SUPFAM" id="SSF47413">
    <property type="entry name" value="lambda repressor-like DNA-binding domains"/>
    <property type="match status" value="1"/>
</dbReference>
<proteinExistence type="predicted"/>
<dbReference type="InterPro" id="IPR001387">
    <property type="entry name" value="Cro/C1-type_HTH"/>
</dbReference>
<name>A0A1W2BW85_9FIRM</name>
<dbReference type="PANTHER" id="PTHR46558">
    <property type="entry name" value="TRACRIPTIONAL REGULATORY PROTEIN-RELATED-RELATED"/>
    <property type="match status" value="1"/>
</dbReference>
<dbReference type="Proteomes" id="UP000192790">
    <property type="component" value="Unassembled WGS sequence"/>
</dbReference>
<evidence type="ECO:0000313" key="4">
    <source>
        <dbReference type="Proteomes" id="UP000192790"/>
    </source>
</evidence>
<gene>
    <name evidence="3" type="ORF">SAMN02745168_2415</name>
</gene>
<dbReference type="STRING" id="1122930.SAMN02745168_2415"/>
<dbReference type="CDD" id="cd00093">
    <property type="entry name" value="HTH_XRE"/>
    <property type="match status" value="1"/>
</dbReference>
<dbReference type="Gene3D" id="1.10.260.40">
    <property type="entry name" value="lambda repressor-like DNA-binding domains"/>
    <property type="match status" value="1"/>
</dbReference>
<protein>
    <submittedName>
        <fullName evidence="3">DNA-binding transcriptional regulator, XRE-family HTH domain</fullName>
    </submittedName>
</protein>
<organism evidence="3 4">
    <name type="scientific">Papillibacter cinnamivorans DSM 12816</name>
    <dbReference type="NCBI Taxonomy" id="1122930"/>
    <lineage>
        <taxon>Bacteria</taxon>
        <taxon>Bacillati</taxon>
        <taxon>Bacillota</taxon>
        <taxon>Clostridia</taxon>
        <taxon>Eubacteriales</taxon>
        <taxon>Oscillospiraceae</taxon>
        <taxon>Papillibacter</taxon>
    </lineage>
</organism>
<feature type="domain" description="HTH cro/C1-type" evidence="2">
    <location>
        <begin position="34"/>
        <end position="88"/>
    </location>
</feature>
<dbReference type="GO" id="GO:0003677">
    <property type="term" value="F:DNA binding"/>
    <property type="evidence" value="ECO:0007669"/>
    <property type="project" value="UniProtKB-KW"/>
</dbReference>
<dbReference type="InterPro" id="IPR010982">
    <property type="entry name" value="Lambda_DNA-bd_dom_sf"/>
</dbReference>
<evidence type="ECO:0000313" key="3">
    <source>
        <dbReference type="EMBL" id="SMC76862.1"/>
    </source>
</evidence>
<evidence type="ECO:0000256" key="1">
    <source>
        <dbReference type="ARBA" id="ARBA00023125"/>
    </source>
</evidence>
<accession>A0A1W2BW85</accession>
<dbReference type="EMBL" id="FWXW01000006">
    <property type="protein sequence ID" value="SMC76862.1"/>
    <property type="molecule type" value="Genomic_DNA"/>
</dbReference>
<evidence type="ECO:0000259" key="2">
    <source>
        <dbReference type="PROSITE" id="PS50943"/>
    </source>
</evidence>
<dbReference type="RefSeq" id="WP_200809711.1">
    <property type="nucleotide sequence ID" value="NZ_FWXW01000006.1"/>
</dbReference>
<keyword evidence="4" id="KW-1185">Reference proteome</keyword>
<dbReference type="SMART" id="SM00530">
    <property type="entry name" value="HTH_XRE"/>
    <property type="match status" value="1"/>
</dbReference>
<dbReference type="PROSITE" id="PS50943">
    <property type="entry name" value="HTH_CROC1"/>
    <property type="match status" value="1"/>
</dbReference>